<keyword evidence="2" id="KW-1133">Transmembrane helix</keyword>
<evidence type="ECO:0008006" key="5">
    <source>
        <dbReference type="Google" id="ProtNLM"/>
    </source>
</evidence>
<evidence type="ECO:0000313" key="3">
    <source>
        <dbReference type="EMBL" id="PKK66951.1"/>
    </source>
</evidence>
<dbReference type="PANTHER" id="PTHR10582">
    <property type="entry name" value="TRANSIENT RECEPTOR POTENTIAL ION CHANNEL PROTEIN"/>
    <property type="match status" value="1"/>
</dbReference>
<dbReference type="EMBL" id="LLXL01001025">
    <property type="protein sequence ID" value="PKK66951.1"/>
    <property type="molecule type" value="Genomic_DNA"/>
</dbReference>
<keyword evidence="2" id="KW-0472">Membrane</keyword>
<sequence length="145" mass="16595">MVLLSETSPDNGINTFTGFYQSIKNTWLILLNDYSSLEPWTKNYLLDILMITFSLSTAIILLNVLIALVSNTYKETLKNAHTIWVIELAEIIAEIELNPLLSLQPSLSKELINASWTIVYKASTENVEKWATKHEEMKKNYQNTI</sequence>
<keyword evidence="1" id="KW-0677">Repeat</keyword>
<proteinExistence type="predicted"/>
<evidence type="ECO:0000256" key="1">
    <source>
        <dbReference type="ARBA" id="ARBA00022737"/>
    </source>
</evidence>
<gene>
    <name evidence="3" type="ORF">RhiirC2_752576</name>
</gene>
<protein>
    <recommendedName>
        <fullName evidence="5">Ion transport domain-containing protein</fullName>
    </recommendedName>
</protein>
<dbReference type="AlphaFoldDB" id="A0A2N1MZ79"/>
<dbReference type="Proteomes" id="UP000233469">
    <property type="component" value="Unassembled WGS sequence"/>
</dbReference>
<keyword evidence="2" id="KW-0812">Transmembrane</keyword>
<feature type="transmembrane region" description="Helical" evidence="2">
    <location>
        <begin position="44"/>
        <end position="69"/>
    </location>
</feature>
<dbReference type="GO" id="GO:0005216">
    <property type="term" value="F:monoatomic ion channel activity"/>
    <property type="evidence" value="ECO:0007669"/>
    <property type="project" value="InterPro"/>
</dbReference>
<dbReference type="VEuPathDB" id="FungiDB:RhiirA1_452707"/>
<dbReference type="VEuPathDB" id="FungiDB:RhiirFUN_018559"/>
<feature type="non-terminal residue" evidence="3">
    <location>
        <position position="145"/>
    </location>
</feature>
<dbReference type="PANTHER" id="PTHR10582:SF2">
    <property type="entry name" value="INACTIVE"/>
    <property type="match status" value="1"/>
</dbReference>
<reference evidence="3 4" key="2">
    <citation type="submission" date="2017-10" db="EMBL/GenBank/DDBJ databases">
        <title>Extensive intraspecific genome diversity in a model arbuscular mycorrhizal fungus.</title>
        <authorList>
            <person name="Chen E.C.H."/>
            <person name="Morin E."/>
            <person name="Baudet D."/>
            <person name="Noel J."/>
            <person name="Ndikumana S."/>
            <person name="Charron P."/>
            <person name="St-Onge C."/>
            <person name="Giorgi J."/>
            <person name="Grigoriev I.V."/>
            <person name="Roux C."/>
            <person name="Martin F.M."/>
            <person name="Corradi N."/>
        </authorList>
    </citation>
    <scope>NUCLEOTIDE SEQUENCE [LARGE SCALE GENOMIC DNA]</scope>
    <source>
        <strain evidence="3 4">C2</strain>
    </source>
</reference>
<dbReference type="VEuPathDB" id="FungiDB:FUN_009289"/>
<reference evidence="3 4" key="1">
    <citation type="submission" date="2016-04" db="EMBL/GenBank/DDBJ databases">
        <title>Genome analyses suggest a sexual origin of heterokaryosis in a supposedly ancient asexual fungus.</title>
        <authorList>
            <person name="Ropars J."/>
            <person name="Sedzielewska K."/>
            <person name="Noel J."/>
            <person name="Charron P."/>
            <person name="Farinelli L."/>
            <person name="Marton T."/>
            <person name="Kruger M."/>
            <person name="Pelin A."/>
            <person name="Brachmann A."/>
            <person name="Corradi N."/>
        </authorList>
    </citation>
    <scope>NUCLEOTIDE SEQUENCE [LARGE SCALE GENOMIC DNA]</scope>
    <source>
        <strain evidence="3 4">C2</strain>
    </source>
</reference>
<dbReference type="InterPro" id="IPR024862">
    <property type="entry name" value="TRPV"/>
</dbReference>
<accession>A0A2N1MZ79</accession>
<evidence type="ECO:0000256" key="2">
    <source>
        <dbReference type="SAM" id="Phobius"/>
    </source>
</evidence>
<name>A0A2N1MZ79_9GLOM</name>
<evidence type="ECO:0000313" key="4">
    <source>
        <dbReference type="Proteomes" id="UP000233469"/>
    </source>
</evidence>
<dbReference type="GO" id="GO:0005886">
    <property type="term" value="C:plasma membrane"/>
    <property type="evidence" value="ECO:0007669"/>
    <property type="project" value="TreeGrafter"/>
</dbReference>
<organism evidence="3 4">
    <name type="scientific">Rhizophagus irregularis</name>
    <dbReference type="NCBI Taxonomy" id="588596"/>
    <lineage>
        <taxon>Eukaryota</taxon>
        <taxon>Fungi</taxon>
        <taxon>Fungi incertae sedis</taxon>
        <taxon>Mucoromycota</taxon>
        <taxon>Glomeromycotina</taxon>
        <taxon>Glomeromycetes</taxon>
        <taxon>Glomerales</taxon>
        <taxon>Glomeraceae</taxon>
        <taxon>Rhizophagus</taxon>
    </lineage>
</organism>
<comment type="caution">
    <text evidence="3">The sequence shown here is derived from an EMBL/GenBank/DDBJ whole genome shotgun (WGS) entry which is preliminary data.</text>
</comment>
<dbReference type="GO" id="GO:0098703">
    <property type="term" value="P:calcium ion import across plasma membrane"/>
    <property type="evidence" value="ECO:0007669"/>
    <property type="project" value="TreeGrafter"/>
</dbReference>